<comment type="similarity">
    <text evidence="1 4">Belongs to the universal ribosomal protein uL22 family.</text>
</comment>
<dbReference type="Gene3D" id="3.90.470.10">
    <property type="entry name" value="Ribosomal protein L22/L17"/>
    <property type="match status" value="1"/>
</dbReference>
<evidence type="ECO:0008006" key="7">
    <source>
        <dbReference type="Google" id="ProtNLM"/>
    </source>
</evidence>
<protein>
    <recommendedName>
        <fullName evidence="7">Ribosomal protein L22</fullName>
    </recommendedName>
</protein>
<dbReference type="SUPFAM" id="SSF54843">
    <property type="entry name" value="Ribosomal protein L22"/>
    <property type="match status" value="1"/>
</dbReference>
<feature type="non-terminal residue" evidence="5">
    <location>
        <position position="1"/>
    </location>
</feature>
<evidence type="ECO:0000256" key="4">
    <source>
        <dbReference type="RuleBase" id="RU004005"/>
    </source>
</evidence>
<dbReference type="Pfam" id="PF00237">
    <property type="entry name" value="Ribosomal_L22"/>
    <property type="match status" value="1"/>
</dbReference>
<dbReference type="InterPro" id="IPR001063">
    <property type="entry name" value="Ribosomal_uL22"/>
</dbReference>
<dbReference type="InterPro" id="IPR047867">
    <property type="entry name" value="Ribosomal_uL22_bac/org-type"/>
</dbReference>
<accession>A0A1E4U2K9</accession>
<dbReference type="Proteomes" id="UP000094236">
    <property type="component" value="Unassembled WGS sequence"/>
</dbReference>
<dbReference type="GO" id="GO:0005762">
    <property type="term" value="C:mitochondrial large ribosomal subunit"/>
    <property type="evidence" value="ECO:0007669"/>
    <property type="project" value="EnsemblFungi"/>
</dbReference>
<dbReference type="InterPro" id="IPR036394">
    <property type="entry name" value="Ribosomal_uL22_sf"/>
</dbReference>
<dbReference type="GO" id="GO:0003735">
    <property type="term" value="F:structural constituent of ribosome"/>
    <property type="evidence" value="ECO:0007669"/>
    <property type="project" value="EnsemblFungi"/>
</dbReference>
<evidence type="ECO:0000256" key="3">
    <source>
        <dbReference type="ARBA" id="ARBA00023274"/>
    </source>
</evidence>
<organism evidence="5 6">
    <name type="scientific">Pachysolen tannophilus NRRL Y-2460</name>
    <dbReference type="NCBI Taxonomy" id="669874"/>
    <lineage>
        <taxon>Eukaryota</taxon>
        <taxon>Fungi</taxon>
        <taxon>Dikarya</taxon>
        <taxon>Ascomycota</taxon>
        <taxon>Saccharomycotina</taxon>
        <taxon>Pichiomycetes</taxon>
        <taxon>Pachysolenaceae</taxon>
        <taxon>Pachysolen</taxon>
    </lineage>
</organism>
<keyword evidence="3 4" id="KW-0687">Ribonucleoprotein</keyword>
<proteinExistence type="inferred from homology"/>
<evidence type="ECO:0000256" key="1">
    <source>
        <dbReference type="ARBA" id="ARBA00009451"/>
    </source>
</evidence>
<feature type="non-terminal residue" evidence="5">
    <location>
        <position position="280"/>
    </location>
</feature>
<reference evidence="6" key="1">
    <citation type="submission" date="2016-05" db="EMBL/GenBank/DDBJ databases">
        <title>Comparative genomics of biotechnologically important yeasts.</title>
        <authorList>
            <consortium name="DOE Joint Genome Institute"/>
            <person name="Riley R."/>
            <person name="Haridas S."/>
            <person name="Wolfe K.H."/>
            <person name="Lopes M.R."/>
            <person name="Hittinger C.T."/>
            <person name="Goker M."/>
            <person name="Salamov A."/>
            <person name="Wisecaver J."/>
            <person name="Long T.M."/>
            <person name="Aerts A.L."/>
            <person name="Barry K."/>
            <person name="Choi C."/>
            <person name="Clum A."/>
            <person name="Coughlan A.Y."/>
            <person name="Deshpande S."/>
            <person name="Douglass A.P."/>
            <person name="Hanson S.J."/>
            <person name="Klenk H.-P."/>
            <person name="Labutti K."/>
            <person name="Lapidus A."/>
            <person name="Lindquist E."/>
            <person name="Lipzen A."/>
            <person name="Meier-Kolthoff J.P."/>
            <person name="Ohm R.A."/>
            <person name="Otillar R.P."/>
            <person name="Pangilinan J."/>
            <person name="Peng Y."/>
            <person name="Rokas A."/>
            <person name="Rosa C.A."/>
            <person name="Scheuner C."/>
            <person name="Sibirny A.A."/>
            <person name="Slot J.C."/>
            <person name="Stielow J.B."/>
            <person name="Sun H."/>
            <person name="Kurtzman C.P."/>
            <person name="Blackwell M."/>
            <person name="Grigoriev I.V."/>
            <person name="Jeffries T.W."/>
        </authorList>
    </citation>
    <scope>NUCLEOTIDE SEQUENCE [LARGE SCALE GENOMIC DNA]</scope>
    <source>
        <strain evidence="6">NRRL Y-2460</strain>
    </source>
</reference>
<dbReference type="OrthoDB" id="416470at2759"/>
<dbReference type="EMBL" id="KV454011">
    <property type="protein sequence ID" value="ODV98229.1"/>
    <property type="molecule type" value="Genomic_DNA"/>
</dbReference>
<evidence type="ECO:0000256" key="2">
    <source>
        <dbReference type="ARBA" id="ARBA00022980"/>
    </source>
</evidence>
<name>A0A1E4U2K9_PACTA</name>
<dbReference type="STRING" id="669874.A0A1E4U2K9"/>
<gene>
    <name evidence="5" type="ORF">PACTADRAFT_21134</name>
</gene>
<evidence type="ECO:0000313" key="5">
    <source>
        <dbReference type="EMBL" id="ODV98229.1"/>
    </source>
</evidence>
<dbReference type="PANTHER" id="PTHR13501">
    <property type="entry name" value="CHLOROPLAST 50S RIBOSOMAL PROTEIN L22-RELATED"/>
    <property type="match status" value="1"/>
</dbReference>
<dbReference type="PANTHER" id="PTHR13501:SF8">
    <property type="entry name" value="LARGE RIBOSOMAL SUBUNIT PROTEIN UL22M"/>
    <property type="match status" value="1"/>
</dbReference>
<keyword evidence="2 4" id="KW-0689">Ribosomal protein</keyword>
<dbReference type="GO" id="GO:0006412">
    <property type="term" value="P:translation"/>
    <property type="evidence" value="ECO:0007669"/>
    <property type="project" value="InterPro"/>
</dbReference>
<keyword evidence="6" id="KW-1185">Reference proteome</keyword>
<sequence length="280" mass="32420">SNSSSLFGNITKSTFERKAEPERNVSLNVNSAETGVDHGVDRGSSDETTTIEYVDPKDDGKLQEFLHKKPVVAIDKLLSPLKKKIYLKNVGKNGFFKNNDEVILEDNTKYRLRLTYDEIEALEPSIYLKSYRIKSSMKKAMVMLRLLRHNMELKTAITQCQFMNNKKKIAHEVYNLLSRGLEQSEKLGYQGSKLYISQIWTGSDGYWSKRIECKGRGRNGLIRHRYVHIKCIVKTDQTLKRLAYEKEQKLKKKIEDGSKIDNMSLKNQPIRSQPSGFYKW</sequence>
<dbReference type="AlphaFoldDB" id="A0A1E4U2K9"/>
<evidence type="ECO:0000313" key="6">
    <source>
        <dbReference type="Proteomes" id="UP000094236"/>
    </source>
</evidence>